<dbReference type="Pfam" id="PF04664">
    <property type="entry name" value="OGFr_N"/>
    <property type="match status" value="1"/>
</dbReference>
<evidence type="ECO:0000313" key="3">
    <source>
        <dbReference type="EMBL" id="TCD70882.1"/>
    </source>
</evidence>
<comment type="caution">
    <text evidence="3">The sequence shown here is derived from an EMBL/GenBank/DDBJ whole genome shotgun (WGS) entry which is preliminary data.</text>
</comment>
<sequence>MSKRINADIQRFLDDDYADPSERDHVHSGGSANLQFYSNTRRCRPDNLLIDDIHQQWKGNHSELEWNHSYIQWLFPIQESGGMNPAAQSLQLHEREAMKSNQTIIGRVLESYRIMLDFYGMELDSTLDEEEAQIPIGLLKRTSDEEVNAERYKHLNRSFHNYLRITRILKHLSEMGLEHLNAGFLLHVLNEQSQFGQLRSSRLVGSMDDFWANCIRNDEEREWVGKLIRKVRDDEFSFTRDLYEDAMKRRKDTGSFREASSS</sequence>
<dbReference type="Proteomes" id="UP000292702">
    <property type="component" value="Unassembled WGS sequence"/>
</dbReference>
<dbReference type="AlphaFoldDB" id="A0A4R0RUM5"/>
<dbReference type="GO" id="GO:0016020">
    <property type="term" value="C:membrane"/>
    <property type="evidence" value="ECO:0007669"/>
    <property type="project" value="InterPro"/>
</dbReference>
<evidence type="ECO:0000256" key="1">
    <source>
        <dbReference type="ARBA" id="ARBA00010365"/>
    </source>
</evidence>
<dbReference type="GO" id="GO:0140625">
    <property type="term" value="F:opioid growth factor receptor activity"/>
    <property type="evidence" value="ECO:0007669"/>
    <property type="project" value="InterPro"/>
</dbReference>
<keyword evidence="4" id="KW-1185">Reference proteome</keyword>
<protein>
    <recommendedName>
        <fullName evidence="2">Opioid growth factor receptor (OGFr) conserved domain-containing protein</fullName>
    </recommendedName>
</protein>
<dbReference type="EMBL" id="RWJN01000013">
    <property type="protein sequence ID" value="TCD70882.1"/>
    <property type="molecule type" value="Genomic_DNA"/>
</dbReference>
<organism evidence="3 4">
    <name type="scientific">Steccherinum ochraceum</name>
    <dbReference type="NCBI Taxonomy" id="92696"/>
    <lineage>
        <taxon>Eukaryota</taxon>
        <taxon>Fungi</taxon>
        <taxon>Dikarya</taxon>
        <taxon>Basidiomycota</taxon>
        <taxon>Agaricomycotina</taxon>
        <taxon>Agaricomycetes</taxon>
        <taxon>Polyporales</taxon>
        <taxon>Steccherinaceae</taxon>
        <taxon>Steccherinum</taxon>
    </lineage>
</organism>
<proteinExistence type="inferred from homology"/>
<dbReference type="PANTHER" id="PTHR14015:SF2">
    <property type="entry name" value="OPIOID GROWTH FACTOR RECEPTOR (OGFR) CONSERVED DOMAIN-CONTAINING PROTEIN"/>
    <property type="match status" value="1"/>
</dbReference>
<comment type="similarity">
    <text evidence="1">Belongs to the opioid growth factor receptor family.</text>
</comment>
<evidence type="ECO:0000259" key="2">
    <source>
        <dbReference type="Pfam" id="PF04664"/>
    </source>
</evidence>
<dbReference type="InterPro" id="IPR006757">
    <property type="entry name" value="OGF_rcpt"/>
</dbReference>
<name>A0A4R0RUM5_9APHY</name>
<gene>
    <name evidence="3" type="ORF">EIP91_001190</name>
</gene>
<evidence type="ECO:0000313" key="4">
    <source>
        <dbReference type="Proteomes" id="UP000292702"/>
    </source>
</evidence>
<feature type="domain" description="Opioid growth factor receptor (OGFr) conserved" evidence="2">
    <location>
        <begin position="31"/>
        <end position="231"/>
    </location>
</feature>
<dbReference type="PANTHER" id="PTHR14015">
    <property type="entry name" value="OPIOID GROWTH FACTOR RECEPTOR OGFR ZETA-TYPE OPIOID RECEPTOR"/>
    <property type="match status" value="1"/>
</dbReference>
<reference evidence="3 4" key="1">
    <citation type="submission" date="2018-11" db="EMBL/GenBank/DDBJ databases">
        <title>Genome assembly of Steccherinum ochraceum LE-BIN_3174, the white-rot fungus of the Steccherinaceae family (The Residual Polyporoid clade, Polyporales, Basidiomycota).</title>
        <authorList>
            <person name="Fedorova T.V."/>
            <person name="Glazunova O.A."/>
            <person name="Landesman E.O."/>
            <person name="Moiseenko K.V."/>
            <person name="Psurtseva N.V."/>
            <person name="Savinova O.S."/>
            <person name="Shakhova N.V."/>
            <person name="Tyazhelova T.V."/>
            <person name="Vasina D.V."/>
        </authorList>
    </citation>
    <scope>NUCLEOTIDE SEQUENCE [LARGE SCALE GENOMIC DNA]</scope>
    <source>
        <strain evidence="3 4">LE-BIN_3174</strain>
    </source>
</reference>
<dbReference type="OrthoDB" id="9030204at2759"/>
<dbReference type="InterPro" id="IPR039574">
    <property type="entry name" value="OGFr"/>
</dbReference>
<accession>A0A4R0RUM5</accession>